<accession>A0A846HG50</accession>
<dbReference type="SUPFAM" id="SSF53850">
    <property type="entry name" value="Periplasmic binding protein-like II"/>
    <property type="match status" value="1"/>
</dbReference>
<evidence type="ECO:0000256" key="5">
    <source>
        <dbReference type="ARBA" id="ARBA00022777"/>
    </source>
</evidence>
<dbReference type="InterPro" id="IPR011009">
    <property type="entry name" value="Kinase-like_dom_sf"/>
</dbReference>
<dbReference type="EC" id="2.7.11.1" evidence="1"/>
<dbReference type="PANTHER" id="PTHR24363:SF0">
    <property type="entry name" value="SERINE_THREONINE KINASE LIKE DOMAIN CONTAINING 1"/>
    <property type="match status" value="1"/>
</dbReference>
<dbReference type="InterPro" id="IPR024370">
    <property type="entry name" value="PBP_domain"/>
</dbReference>
<dbReference type="Gene3D" id="1.10.510.10">
    <property type="entry name" value="Transferase(Phosphotransferase) domain 1"/>
    <property type="match status" value="1"/>
</dbReference>
<comment type="catalytic activity">
    <reaction evidence="8">
        <text>L-seryl-[protein] + ATP = O-phospho-L-seryl-[protein] + ADP + H(+)</text>
        <dbReference type="Rhea" id="RHEA:17989"/>
        <dbReference type="Rhea" id="RHEA-COMP:9863"/>
        <dbReference type="Rhea" id="RHEA-COMP:11604"/>
        <dbReference type="ChEBI" id="CHEBI:15378"/>
        <dbReference type="ChEBI" id="CHEBI:29999"/>
        <dbReference type="ChEBI" id="CHEBI:30616"/>
        <dbReference type="ChEBI" id="CHEBI:83421"/>
        <dbReference type="ChEBI" id="CHEBI:456216"/>
        <dbReference type="EC" id="2.7.11.1"/>
    </reaction>
</comment>
<evidence type="ECO:0000256" key="4">
    <source>
        <dbReference type="ARBA" id="ARBA00022741"/>
    </source>
</evidence>
<dbReference type="SUPFAM" id="SSF56112">
    <property type="entry name" value="Protein kinase-like (PK-like)"/>
    <property type="match status" value="1"/>
</dbReference>
<dbReference type="PROSITE" id="PS50011">
    <property type="entry name" value="PROTEIN_KINASE_DOM"/>
    <property type="match status" value="1"/>
</dbReference>
<keyword evidence="6 9" id="KW-0067">ATP-binding</keyword>
<keyword evidence="3" id="KW-0808">Transferase</keyword>
<evidence type="ECO:0000256" key="3">
    <source>
        <dbReference type="ARBA" id="ARBA00022679"/>
    </source>
</evidence>
<dbReference type="GO" id="GO:0004674">
    <property type="term" value="F:protein serine/threonine kinase activity"/>
    <property type="evidence" value="ECO:0007669"/>
    <property type="project" value="UniProtKB-KW"/>
</dbReference>
<dbReference type="Pfam" id="PF00069">
    <property type="entry name" value="Pkinase"/>
    <property type="match status" value="1"/>
</dbReference>
<evidence type="ECO:0000256" key="1">
    <source>
        <dbReference type="ARBA" id="ARBA00012513"/>
    </source>
</evidence>
<name>A0A846HG50_9CYAN</name>
<dbReference type="InterPro" id="IPR017441">
    <property type="entry name" value="Protein_kinase_ATP_BS"/>
</dbReference>
<evidence type="ECO:0000259" key="10">
    <source>
        <dbReference type="PROSITE" id="PS50011"/>
    </source>
</evidence>
<dbReference type="Proteomes" id="UP000031549">
    <property type="component" value="Unassembled WGS sequence"/>
</dbReference>
<dbReference type="SMART" id="SM00220">
    <property type="entry name" value="S_TKc"/>
    <property type="match status" value="1"/>
</dbReference>
<organism evidence="11 12">
    <name type="scientific">Hassallia byssoidea VB512170</name>
    <dbReference type="NCBI Taxonomy" id="1304833"/>
    <lineage>
        <taxon>Bacteria</taxon>
        <taxon>Bacillati</taxon>
        <taxon>Cyanobacteriota</taxon>
        <taxon>Cyanophyceae</taxon>
        <taxon>Nostocales</taxon>
        <taxon>Tolypothrichaceae</taxon>
        <taxon>Hassallia</taxon>
    </lineage>
</organism>
<keyword evidence="4 9" id="KW-0547">Nucleotide-binding</keyword>
<proteinExistence type="predicted"/>
<dbReference type="Pfam" id="PF12849">
    <property type="entry name" value="PBP_like_2"/>
    <property type="match status" value="1"/>
</dbReference>
<evidence type="ECO:0000256" key="9">
    <source>
        <dbReference type="PROSITE-ProRule" id="PRU10141"/>
    </source>
</evidence>
<dbReference type="AlphaFoldDB" id="A0A846HG50"/>
<keyword evidence="12" id="KW-1185">Reference proteome</keyword>
<dbReference type="InterPro" id="IPR000719">
    <property type="entry name" value="Prot_kinase_dom"/>
</dbReference>
<comment type="catalytic activity">
    <reaction evidence="7">
        <text>L-threonyl-[protein] + ATP = O-phospho-L-threonyl-[protein] + ADP + H(+)</text>
        <dbReference type="Rhea" id="RHEA:46608"/>
        <dbReference type="Rhea" id="RHEA-COMP:11060"/>
        <dbReference type="Rhea" id="RHEA-COMP:11605"/>
        <dbReference type="ChEBI" id="CHEBI:15378"/>
        <dbReference type="ChEBI" id="CHEBI:30013"/>
        <dbReference type="ChEBI" id="CHEBI:30616"/>
        <dbReference type="ChEBI" id="CHEBI:61977"/>
        <dbReference type="ChEBI" id="CHEBI:456216"/>
        <dbReference type="EC" id="2.7.11.1"/>
    </reaction>
</comment>
<dbReference type="GO" id="GO:0005524">
    <property type="term" value="F:ATP binding"/>
    <property type="evidence" value="ECO:0007669"/>
    <property type="project" value="UniProtKB-UniRule"/>
</dbReference>
<evidence type="ECO:0000256" key="7">
    <source>
        <dbReference type="ARBA" id="ARBA00047899"/>
    </source>
</evidence>
<evidence type="ECO:0000313" key="11">
    <source>
        <dbReference type="EMBL" id="NEU75411.1"/>
    </source>
</evidence>
<dbReference type="Gene3D" id="3.40.190.10">
    <property type="entry name" value="Periplasmic binding protein-like II"/>
    <property type="match status" value="2"/>
</dbReference>
<evidence type="ECO:0000313" key="12">
    <source>
        <dbReference type="Proteomes" id="UP000031549"/>
    </source>
</evidence>
<evidence type="ECO:0000256" key="2">
    <source>
        <dbReference type="ARBA" id="ARBA00022527"/>
    </source>
</evidence>
<keyword evidence="5 11" id="KW-0418">Kinase</keyword>
<dbReference type="PROSITE" id="PS00107">
    <property type="entry name" value="PROTEIN_KINASE_ATP"/>
    <property type="match status" value="1"/>
</dbReference>
<protein>
    <recommendedName>
        <fullName evidence="1">non-specific serine/threonine protein kinase</fullName>
        <ecNumber evidence="1">2.7.11.1</ecNumber>
    </recommendedName>
</protein>
<dbReference type="CDD" id="cd14014">
    <property type="entry name" value="STKc_PknB_like"/>
    <property type="match status" value="1"/>
</dbReference>
<keyword evidence="2" id="KW-0723">Serine/threonine-protein kinase</keyword>
<sequence>MLGTILRKRYKIIEYLGSGGFGETYKAEDLERFNCLCVVKRLKPQLHQPAFLEVARKLFAREGETLLRLGEKHEQIPQLLAYFEENQEFYLIQEYVEGETLAQILEQRKVLSESEVSNLLKDVLKILDYIHSKNVIHRDIKPANLIRRKKDNKIVLIDFGAVKKILADPKADPNTVIIGTPGYMPLEQSQGTPQFCSDIYALGIIGIQALTGLNPTNFTRNVETDEINQLVQTNVNLRLSGILTKMVRTQSSRRYQLASEVLEILERENYGSVPSTIYSTQPPYSSVTASYFKRFLVGLGIVSLVSTGISLSRSVNTPSVCLELKVPGGRFSYSGSTTWQPFRPDVEKSIQNTCPKFQLNFMPRPGISSASGYGIQLLLKGQADFAISSRNITDDEYEKAKIQGDTLHQIPVAIDGTAVAVNHSLPISGLTKKQLRDILTGKITNLNQLGIPEDLKLTVYAGKNASSFEFLKQNLLGGQPLRQDIQDISNALSITDGIQKVINDKNRGGIFISSAAHIVTQCQVKALRIGNSYNDLISPYQQSFIPPAKCTFKNKNKPNLAAFSSGKYPLTNRLFVIYKDNDPRSKQAGEAYANLLLTPLRQELIEKAGFVRIK</sequence>
<gene>
    <name evidence="11" type="ORF">PI95_023345</name>
</gene>
<evidence type="ECO:0000256" key="6">
    <source>
        <dbReference type="ARBA" id="ARBA00022840"/>
    </source>
</evidence>
<comment type="caution">
    <text evidence="11">The sequence shown here is derived from an EMBL/GenBank/DDBJ whole genome shotgun (WGS) entry which is preliminary data.</text>
</comment>
<evidence type="ECO:0000256" key="8">
    <source>
        <dbReference type="ARBA" id="ARBA00048679"/>
    </source>
</evidence>
<dbReference type="RefSeq" id="WP_052325264.1">
    <property type="nucleotide sequence ID" value="NZ_JTCM02000068.1"/>
</dbReference>
<dbReference type="PANTHER" id="PTHR24363">
    <property type="entry name" value="SERINE/THREONINE PROTEIN KINASE"/>
    <property type="match status" value="1"/>
</dbReference>
<reference evidence="11 12" key="1">
    <citation type="journal article" date="2015" name="Genome Announc.">
        <title>Draft Genome Sequence of Cyanobacterium Hassallia byssoidea Strain VB512170, Isolated from Monuments in India.</title>
        <authorList>
            <person name="Singh D."/>
            <person name="Chandrababunaidu M.M."/>
            <person name="Panda A."/>
            <person name="Sen D."/>
            <person name="Bhattacharyya S."/>
            <person name="Adhikary S.P."/>
            <person name="Tripathy S."/>
        </authorList>
    </citation>
    <scope>NUCLEOTIDE SEQUENCE [LARGE SCALE GENOMIC DNA]</scope>
    <source>
        <strain evidence="11 12">VB512170</strain>
    </source>
</reference>
<dbReference type="EMBL" id="JTCM02000068">
    <property type="protein sequence ID" value="NEU75411.1"/>
    <property type="molecule type" value="Genomic_DNA"/>
</dbReference>
<feature type="binding site" evidence="9">
    <location>
        <position position="40"/>
    </location>
    <ligand>
        <name>ATP</name>
        <dbReference type="ChEBI" id="CHEBI:30616"/>
    </ligand>
</feature>
<feature type="domain" description="Protein kinase" evidence="10">
    <location>
        <begin position="10"/>
        <end position="265"/>
    </location>
</feature>